<evidence type="ECO:0000313" key="4">
    <source>
        <dbReference type="Proteomes" id="UP000676409"/>
    </source>
</evidence>
<evidence type="ECO:0000259" key="2">
    <source>
        <dbReference type="Pfam" id="PF01266"/>
    </source>
</evidence>
<dbReference type="Gene3D" id="3.50.50.60">
    <property type="entry name" value="FAD/NAD(P)-binding domain"/>
    <property type="match status" value="1"/>
</dbReference>
<organism evidence="3 4">
    <name type="scientific">Phenylobacterium montanum</name>
    <dbReference type="NCBI Taxonomy" id="2823693"/>
    <lineage>
        <taxon>Bacteria</taxon>
        <taxon>Pseudomonadati</taxon>
        <taxon>Pseudomonadota</taxon>
        <taxon>Alphaproteobacteria</taxon>
        <taxon>Caulobacterales</taxon>
        <taxon>Caulobacteraceae</taxon>
        <taxon>Phenylobacterium</taxon>
    </lineage>
</organism>
<dbReference type="EMBL" id="CP073078">
    <property type="protein sequence ID" value="QUD89149.1"/>
    <property type="molecule type" value="Genomic_DNA"/>
</dbReference>
<reference evidence="3" key="1">
    <citation type="submission" date="2021-04" db="EMBL/GenBank/DDBJ databases">
        <title>The complete genome sequence of Caulobacter sp. S6.</title>
        <authorList>
            <person name="Tang Y."/>
            <person name="Ouyang W."/>
            <person name="Liu Q."/>
            <person name="Huang B."/>
            <person name="Guo Z."/>
            <person name="Lei P."/>
        </authorList>
    </citation>
    <scope>NUCLEOTIDE SEQUENCE</scope>
    <source>
        <strain evidence="3">S6</strain>
    </source>
</reference>
<dbReference type="RefSeq" id="WP_211939199.1">
    <property type="nucleotide sequence ID" value="NZ_CP073078.1"/>
</dbReference>
<accession>A0A975G1P2</accession>
<dbReference type="KEGG" id="caul:KCG34_04480"/>
<evidence type="ECO:0000256" key="1">
    <source>
        <dbReference type="ARBA" id="ARBA00023002"/>
    </source>
</evidence>
<dbReference type="GO" id="GO:0005737">
    <property type="term" value="C:cytoplasm"/>
    <property type="evidence" value="ECO:0007669"/>
    <property type="project" value="TreeGrafter"/>
</dbReference>
<sequence>MSGLSNARVIVAGAGAFGSAIALRLVQSGARMTLVDPDLGLGRSASAVAAGMLAPALESVLDPETNVPFAMLRAARELWPAFEARIGRDIGLSRAGAAFVDLPGLEPRVEALRSKLKALGAEIAPPPASLDGLNAVFTPEDWRLSPAEALPALLGAFRAAGGTAVRGALAAVEPGAAVLADGGRLVADRVLLATGAAGLGLAPELSRLAPIKGQIVSYPDFTPPAGAPTLRCQGGYAAGGEDGLFVGATMEAGQNDLMADPATVERLHALAGRLYPAVRDLEPIPAVGVRATSPDGRPMVGPSAAPGVLLAVGARRNGWLLAPLVAEITAAYLADTDLGPWAEILAPARFADA</sequence>
<keyword evidence="4" id="KW-1185">Reference proteome</keyword>
<protein>
    <submittedName>
        <fullName evidence="3">FAD-dependent oxidoreductase</fullName>
    </submittedName>
</protein>
<name>A0A975G1P2_9CAUL</name>
<proteinExistence type="predicted"/>
<dbReference type="Pfam" id="PF01266">
    <property type="entry name" value="DAO"/>
    <property type="match status" value="1"/>
</dbReference>
<dbReference type="Proteomes" id="UP000676409">
    <property type="component" value="Chromosome"/>
</dbReference>
<dbReference type="Gene3D" id="3.30.9.10">
    <property type="entry name" value="D-Amino Acid Oxidase, subunit A, domain 2"/>
    <property type="match status" value="1"/>
</dbReference>
<keyword evidence="1" id="KW-0560">Oxidoreductase</keyword>
<dbReference type="SUPFAM" id="SSF51971">
    <property type="entry name" value="Nucleotide-binding domain"/>
    <property type="match status" value="1"/>
</dbReference>
<gene>
    <name evidence="3" type="ORF">KCG34_04480</name>
</gene>
<dbReference type="PANTHER" id="PTHR13847">
    <property type="entry name" value="SARCOSINE DEHYDROGENASE-RELATED"/>
    <property type="match status" value="1"/>
</dbReference>
<dbReference type="GO" id="GO:0016491">
    <property type="term" value="F:oxidoreductase activity"/>
    <property type="evidence" value="ECO:0007669"/>
    <property type="project" value="UniProtKB-KW"/>
</dbReference>
<feature type="domain" description="FAD dependent oxidoreductase" evidence="2">
    <location>
        <begin position="8"/>
        <end position="331"/>
    </location>
</feature>
<dbReference type="SUPFAM" id="SSF54373">
    <property type="entry name" value="FAD-linked reductases, C-terminal domain"/>
    <property type="match status" value="1"/>
</dbReference>
<dbReference type="InterPro" id="IPR006076">
    <property type="entry name" value="FAD-dep_OxRdtase"/>
</dbReference>
<dbReference type="InterPro" id="IPR036188">
    <property type="entry name" value="FAD/NAD-bd_sf"/>
</dbReference>
<dbReference type="AlphaFoldDB" id="A0A975G1P2"/>
<evidence type="ECO:0000313" key="3">
    <source>
        <dbReference type="EMBL" id="QUD89149.1"/>
    </source>
</evidence>
<dbReference type="PANTHER" id="PTHR13847:SF289">
    <property type="entry name" value="GLYCINE OXIDASE"/>
    <property type="match status" value="1"/>
</dbReference>